<gene>
    <name evidence="4" type="ORF">ACFQV2_27870</name>
</gene>
<dbReference type="Pfam" id="PF09534">
    <property type="entry name" value="Trp_oprn_chp"/>
    <property type="match status" value="2"/>
</dbReference>
<keyword evidence="5" id="KW-1185">Reference proteome</keyword>
<proteinExistence type="predicted"/>
<evidence type="ECO:0000256" key="2">
    <source>
        <dbReference type="SAM" id="Phobius"/>
    </source>
</evidence>
<protein>
    <submittedName>
        <fullName evidence="4">Trp biosynthesis-associated membrane protein</fullName>
    </submittedName>
</protein>
<dbReference type="EMBL" id="JBHTEY010000004">
    <property type="protein sequence ID" value="MFC7616707.1"/>
    <property type="molecule type" value="Genomic_DNA"/>
</dbReference>
<accession>A0ABW2TSA2</accession>
<feature type="chain" id="PRO_5045457684" evidence="3">
    <location>
        <begin position="28"/>
        <end position="164"/>
    </location>
</feature>
<evidence type="ECO:0000313" key="5">
    <source>
        <dbReference type="Proteomes" id="UP001596512"/>
    </source>
</evidence>
<feature type="compositionally biased region" description="Acidic residues" evidence="1">
    <location>
        <begin position="155"/>
        <end position="164"/>
    </location>
</feature>
<feature type="signal peptide" evidence="3">
    <location>
        <begin position="1"/>
        <end position="27"/>
    </location>
</feature>
<evidence type="ECO:0000313" key="4">
    <source>
        <dbReference type="EMBL" id="MFC7616707.1"/>
    </source>
</evidence>
<keyword evidence="2" id="KW-0812">Transmembrane</keyword>
<dbReference type="Proteomes" id="UP001596512">
    <property type="component" value="Unassembled WGS sequence"/>
</dbReference>
<keyword evidence="2" id="KW-1133">Transmembrane helix</keyword>
<name>A0ABW2TSA2_9PSEU</name>
<feature type="region of interest" description="Disordered" evidence="1">
    <location>
        <begin position="134"/>
        <end position="164"/>
    </location>
</feature>
<organism evidence="4 5">
    <name type="scientific">Actinokineospora soli</name>
    <dbReference type="NCBI Taxonomy" id="1048753"/>
    <lineage>
        <taxon>Bacteria</taxon>
        <taxon>Bacillati</taxon>
        <taxon>Actinomycetota</taxon>
        <taxon>Actinomycetes</taxon>
        <taxon>Pseudonocardiales</taxon>
        <taxon>Pseudonocardiaceae</taxon>
        <taxon>Actinokineospora</taxon>
    </lineage>
</organism>
<feature type="transmembrane region" description="Helical" evidence="2">
    <location>
        <begin position="102"/>
        <end position="125"/>
    </location>
</feature>
<feature type="transmembrane region" description="Helical" evidence="2">
    <location>
        <begin position="51"/>
        <end position="72"/>
    </location>
</feature>
<keyword evidence="3" id="KW-0732">Signal</keyword>
<keyword evidence="2" id="KW-0472">Membrane</keyword>
<dbReference type="InterPro" id="IPR019051">
    <property type="entry name" value="Trp_biosyn_TM_oprn/chp"/>
</dbReference>
<evidence type="ECO:0000256" key="1">
    <source>
        <dbReference type="SAM" id="MobiDB-lite"/>
    </source>
</evidence>
<comment type="caution">
    <text evidence="4">The sequence shown here is derived from an EMBL/GenBank/DDBJ whole genome shotgun (WGS) entry which is preliminary data.</text>
</comment>
<evidence type="ECO:0000256" key="3">
    <source>
        <dbReference type="SAM" id="SignalP"/>
    </source>
</evidence>
<feature type="transmembrane region" description="Helical" evidence="2">
    <location>
        <begin position="79"/>
        <end position="96"/>
    </location>
</feature>
<reference evidence="5" key="1">
    <citation type="journal article" date="2019" name="Int. J. Syst. Evol. Microbiol.">
        <title>The Global Catalogue of Microorganisms (GCM) 10K type strain sequencing project: providing services to taxonomists for standard genome sequencing and annotation.</title>
        <authorList>
            <consortium name="The Broad Institute Genomics Platform"/>
            <consortium name="The Broad Institute Genome Sequencing Center for Infectious Disease"/>
            <person name="Wu L."/>
            <person name="Ma J."/>
        </authorList>
    </citation>
    <scope>NUCLEOTIDE SEQUENCE [LARGE SCALE GENOMIC DNA]</scope>
    <source>
        <strain evidence="5">JCM 17695</strain>
    </source>
</reference>
<feature type="compositionally biased region" description="Polar residues" evidence="1">
    <location>
        <begin position="137"/>
        <end position="154"/>
    </location>
</feature>
<sequence length="164" mass="16711">MAKRPLWITLVVLVLAATALWSASALAWGGRAEPRPGTDVVLVVDVPGSEVAPALVPVALLALAGIAGLLALSGAWRRLLGVLLAAAAVYPVWVGLGAQALSWGSALAVAGGVLLAVAAAVVVLTGHRMPHMGSRYSAPSDSRNAQPDLWQSLSDGDDPTDAQR</sequence>